<dbReference type="CDD" id="cd06558">
    <property type="entry name" value="crotonase-like"/>
    <property type="match status" value="1"/>
</dbReference>
<evidence type="ECO:0000256" key="1">
    <source>
        <dbReference type="ARBA" id="ARBA00005254"/>
    </source>
</evidence>
<reference evidence="2" key="1">
    <citation type="journal article" date="2014" name="Int. J. Syst. Evol. Microbiol.">
        <title>Complete genome sequence of Corynebacterium casei LMG S-19264T (=DSM 44701T), isolated from a smear-ripened cheese.</title>
        <authorList>
            <consortium name="US DOE Joint Genome Institute (JGI-PGF)"/>
            <person name="Walter F."/>
            <person name="Albersmeier A."/>
            <person name="Kalinowski J."/>
            <person name="Ruckert C."/>
        </authorList>
    </citation>
    <scope>NUCLEOTIDE SEQUENCE</scope>
    <source>
        <strain evidence="2">NBRC 101628</strain>
    </source>
</reference>
<dbReference type="AlphaFoldDB" id="A0AA37RVN8"/>
<reference evidence="2" key="2">
    <citation type="submission" date="2023-01" db="EMBL/GenBank/DDBJ databases">
        <title>Draft genome sequence of Paraferrimonas sedimenticola strain NBRC 101628.</title>
        <authorList>
            <person name="Sun Q."/>
            <person name="Mori K."/>
        </authorList>
    </citation>
    <scope>NUCLEOTIDE SEQUENCE</scope>
    <source>
        <strain evidence="2">NBRC 101628</strain>
    </source>
</reference>
<dbReference type="InterPro" id="IPR029045">
    <property type="entry name" value="ClpP/crotonase-like_dom_sf"/>
</dbReference>
<keyword evidence="3" id="KW-1185">Reference proteome</keyword>
<dbReference type="InterPro" id="IPR051683">
    <property type="entry name" value="Enoyl-CoA_Hydratase/Isomerase"/>
</dbReference>
<proteinExistence type="inferred from homology"/>
<dbReference type="SUPFAM" id="SSF52096">
    <property type="entry name" value="ClpP/crotonase"/>
    <property type="match status" value="1"/>
</dbReference>
<dbReference type="Pfam" id="PF00378">
    <property type="entry name" value="ECH_1"/>
    <property type="match status" value="1"/>
</dbReference>
<dbReference type="EMBL" id="BSNC01000004">
    <property type="protein sequence ID" value="GLP96270.1"/>
    <property type="molecule type" value="Genomic_DNA"/>
</dbReference>
<name>A0AA37RVN8_9GAMM</name>
<comment type="similarity">
    <text evidence="1">Belongs to the enoyl-CoA hydratase/isomerase family.</text>
</comment>
<dbReference type="Proteomes" id="UP001161422">
    <property type="component" value="Unassembled WGS sequence"/>
</dbReference>
<sequence length="256" mass="27615">MSRVRLEIQGQQARLILDRADKRNAMTKGMWQDLIDHCDTLSKGASQVRVVVLESAGDKAFCAGADIAELNQQLGDVAAMKASQDLVQQAQILLEQLPQATIAKVQGDCFGGGMGLAAACDFRLCVGHSRFAVTPAKLGLLYSLEDTQRLLNLVGLARAKQLLLLGRPINASTAEAWGLVTQVVEAEQLDDTVAQMIEHLVSVSGQSIAGMKRTLAALAIGTDFESEVRQLFSDAFESKDFKEGAAAFLQKRPPNF</sequence>
<dbReference type="GO" id="GO:0003824">
    <property type="term" value="F:catalytic activity"/>
    <property type="evidence" value="ECO:0007669"/>
    <property type="project" value="UniProtKB-ARBA"/>
</dbReference>
<dbReference type="InterPro" id="IPR014748">
    <property type="entry name" value="Enoyl-CoA_hydra_C"/>
</dbReference>
<organism evidence="2 3">
    <name type="scientific">Paraferrimonas sedimenticola</name>
    <dbReference type="NCBI Taxonomy" id="375674"/>
    <lineage>
        <taxon>Bacteria</taxon>
        <taxon>Pseudomonadati</taxon>
        <taxon>Pseudomonadota</taxon>
        <taxon>Gammaproteobacteria</taxon>
        <taxon>Alteromonadales</taxon>
        <taxon>Ferrimonadaceae</taxon>
        <taxon>Paraferrimonas</taxon>
    </lineage>
</organism>
<dbReference type="RefSeq" id="WP_095505291.1">
    <property type="nucleotide sequence ID" value="NZ_BSNC01000004.1"/>
</dbReference>
<dbReference type="PANTHER" id="PTHR42964:SF1">
    <property type="entry name" value="POLYKETIDE BIOSYNTHESIS ENOYL-COA HYDRATASE PKSH-RELATED"/>
    <property type="match status" value="1"/>
</dbReference>
<accession>A0AA37RVN8</accession>
<evidence type="ECO:0000313" key="2">
    <source>
        <dbReference type="EMBL" id="GLP96270.1"/>
    </source>
</evidence>
<dbReference type="PANTHER" id="PTHR42964">
    <property type="entry name" value="ENOYL-COA HYDRATASE"/>
    <property type="match status" value="1"/>
</dbReference>
<dbReference type="InterPro" id="IPR001753">
    <property type="entry name" value="Enoyl-CoA_hydra/iso"/>
</dbReference>
<evidence type="ECO:0000313" key="3">
    <source>
        <dbReference type="Proteomes" id="UP001161422"/>
    </source>
</evidence>
<dbReference type="Gene3D" id="1.10.12.10">
    <property type="entry name" value="Lyase 2-enoyl-coa Hydratase, Chain A, domain 2"/>
    <property type="match status" value="1"/>
</dbReference>
<gene>
    <name evidence="2" type="primary">paaG</name>
    <name evidence="2" type="ORF">GCM10007895_15760</name>
</gene>
<protein>
    <submittedName>
        <fullName evidence="2">Enoyl-CoA hydratase</fullName>
    </submittedName>
</protein>
<dbReference type="Gene3D" id="3.90.226.10">
    <property type="entry name" value="2-enoyl-CoA Hydratase, Chain A, domain 1"/>
    <property type="match status" value="1"/>
</dbReference>
<comment type="caution">
    <text evidence="2">The sequence shown here is derived from an EMBL/GenBank/DDBJ whole genome shotgun (WGS) entry which is preliminary data.</text>
</comment>